<evidence type="ECO:0008006" key="4">
    <source>
        <dbReference type="Google" id="ProtNLM"/>
    </source>
</evidence>
<dbReference type="RefSeq" id="WP_186879762.1">
    <property type="nucleotide sequence ID" value="NZ_JACOGG010000002.1"/>
</dbReference>
<evidence type="ECO:0000256" key="1">
    <source>
        <dbReference type="SAM" id="MobiDB-lite"/>
    </source>
</evidence>
<accession>A0A923I5W4</accession>
<feature type="compositionally biased region" description="Polar residues" evidence="1">
    <location>
        <begin position="280"/>
        <end position="295"/>
    </location>
</feature>
<dbReference type="AlphaFoldDB" id="A0A923I5W4"/>
<keyword evidence="3" id="KW-1185">Reference proteome</keyword>
<reference evidence="2" key="1">
    <citation type="submission" date="2020-08" db="EMBL/GenBank/DDBJ databases">
        <title>Novel species isolated from subtropical streams in China.</title>
        <authorList>
            <person name="Lu H."/>
        </authorList>
    </citation>
    <scope>NUCLEOTIDE SEQUENCE</scope>
    <source>
        <strain evidence="2">CY7W</strain>
    </source>
</reference>
<sequence length="311" mass="31936">MQNPFTGAEAPGLSQMADPLGFIKKLWGSMQVPGMVTPPMSLDELDKKIQDLKTVESWLNVNMNMLRGTIQTLEVQRATLAALQSLGDSFVQQTREAQQAAAETAAAASAGAAFSNAGWPMSAAAAAASEQSKEAASDTAYQAPPDLTANPGNAASAVNHTPQNTASDTQKSSAAEDSAHTFSNPAVWWNLLQDQFKQAVSQAIQSDSGSAGQTAATPTAVAPAAPEKKSPAARASNKPAGTKRGSAARPVAGKTATPAKAGQANPAKPVSASKAGTVASKKTQSRPAASTQMKTSLPLKTKTQAKKPTKK</sequence>
<organism evidence="2 3">
    <name type="scientific">Undibacterium rugosum</name>
    <dbReference type="NCBI Taxonomy" id="2762291"/>
    <lineage>
        <taxon>Bacteria</taxon>
        <taxon>Pseudomonadati</taxon>
        <taxon>Pseudomonadota</taxon>
        <taxon>Betaproteobacteria</taxon>
        <taxon>Burkholderiales</taxon>
        <taxon>Oxalobacteraceae</taxon>
        <taxon>Undibacterium</taxon>
    </lineage>
</organism>
<protein>
    <recommendedName>
        <fullName evidence="4">Tfp pilus assembly protein FimV</fullName>
    </recommendedName>
</protein>
<dbReference type="Proteomes" id="UP000612361">
    <property type="component" value="Unassembled WGS sequence"/>
</dbReference>
<feature type="compositionally biased region" description="Low complexity" evidence="1">
    <location>
        <begin position="214"/>
        <end position="225"/>
    </location>
</feature>
<feature type="compositionally biased region" description="Polar residues" evidence="1">
    <location>
        <begin position="150"/>
        <end position="179"/>
    </location>
</feature>
<feature type="region of interest" description="Disordered" evidence="1">
    <location>
        <begin position="135"/>
        <end position="179"/>
    </location>
</feature>
<evidence type="ECO:0000313" key="2">
    <source>
        <dbReference type="EMBL" id="MBC3934123.1"/>
    </source>
</evidence>
<gene>
    <name evidence="2" type="ORF">H8K47_02000</name>
</gene>
<comment type="caution">
    <text evidence="2">The sequence shown here is derived from an EMBL/GenBank/DDBJ whole genome shotgun (WGS) entry which is preliminary data.</text>
</comment>
<name>A0A923I5W4_9BURK</name>
<evidence type="ECO:0000313" key="3">
    <source>
        <dbReference type="Proteomes" id="UP000612361"/>
    </source>
</evidence>
<feature type="region of interest" description="Disordered" evidence="1">
    <location>
        <begin position="209"/>
        <end position="311"/>
    </location>
</feature>
<dbReference type="EMBL" id="JACOGG010000002">
    <property type="protein sequence ID" value="MBC3934123.1"/>
    <property type="molecule type" value="Genomic_DNA"/>
</dbReference>
<dbReference type="NCBIfam" id="NF043076">
    <property type="entry name" value="PHA_gran_PhaM"/>
    <property type="match status" value="1"/>
</dbReference>
<dbReference type="InterPro" id="IPR050026">
    <property type="entry name" value="PHA_gran_PhaM_N"/>
</dbReference>
<proteinExistence type="predicted"/>